<dbReference type="STRING" id="1123269.NX02_03795"/>
<gene>
    <name evidence="1" type="ORF">NX02_03795</name>
</gene>
<accession>W0A877</accession>
<dbReference type="InterPro" id="IPR011747">
    <property type="entry name" value="CHP02241"/>
</dbReference>
<dbReference type="RefSeq" id="WP_025290818.1">
    <property type="nucleotide sequence ID" value="NZ_CP006644.1"/>
</dbReference>
<sequence>MSGAQPLAASRFVVAIDGLGEDAGFSAVTLPPLPTVPAERGAAAGRVVLRRPATADGRLIGWWQAERAKPGSGRRDIAIILLDGAGRPALRWQVKGARPVLLTHGALDADNAEVLSETLELTFEGIEIELGRRLN</sequence>
<organism evidence="1 2">
    <name type="scientific">Sphingomonas sanxanigenens DSM 19645 = NX02</name>
    <dbReference type="NCBI Taxonomy" id="1123269"/>
    <lineage>
        <taxon>Bacteria</taxon>
        <taxon>Pseudomonadati</taxon>
        <taxon>Pseudomonadota</taxon>
        <taxon>Alphaproteobacteria</taxon>
        <taxon>Sphingomonadales</taxon>
        <taxon>Sphingomonadaceae</taxon>
        <taxon>Sphingomonas</taxon>
    </lineage>
</organism>
<dbReference type="GO" id="GO:0005198">
    <property type="term" value="F:structural molecule activity"/>
    <property type="evidence" value="ECO:0007669"/>
    <property type="project" value="InterPro"/>
</dbReference>
<dbReference type="HOGENOM" id="CLU_1884456_0_0_5"/>
<dbReference type="PANTHER" id="PTHR38009">
    <property type="entry name" value="CONSERVED HYPOTHETICAL PHAGE TAIL PROTEIN"/>
    <property type="match status" value="1"/>
</dbReference>
<dbReference type="PANTHER" id="PTHR38009:SF1">
    <property type="entry name" value="CONSERVED HYPOTHETICAL PHAGE TAIL PROTEIN"/>
    <property type="match status" value="1"/>
</dbReference>
<dbReference type="Proteomes" id="UP000018851">
    <property type="component" value="Chromosome"/>
</dbReference>
<dbReference type="Pfam" id="PF06841">
    <property type="entry name" value="Phage_T4_gp19"/>
    <property type="match status" value="1"/>
</dbReference>
<evidence type="ECO:0008006" key="3">
    <source>
        <dbReference type="Google" id="ProtNLM"/>
    </source>
</evidence>
<keyword evidence="2" id="KW-1185">Reference proteome</keyword>
<dbReference type="AlphaFoldDB" id="W0A877"/>
<dbReference type="PATRIC" id="fig|1123269.5.peg.744"/>
<evidence type="ECO:0000313" key="2">
    <source>
        <dbReference type="Proteomes" id="UP000018851"/>
    </source>
</evidence>
<evidence type="ECO:0000313" key="1">
    <source>
        <dbReference type="EMBL" id="AHE52513.1"/>
    </source>
</evidence>
<name>W0A877_9SPHN</name>
<dbReference type="InterPro" id="IPR010667">
    <property type="entry name" value="Phage_T4_Gp19"/>
</dbReference>
<dbReference type="EMBL" id="CP006644">
    <property type="protein sequence ID" value="AHE52513.1"/>
    <property type="molecule type" value="Genomic_DNA"/>
</dbReference>
<protein>
    <recommendedName>
        <fullName evidence="3">Phage tail protein</fullName>
    </recommendedName>
</protein>
<dbReference type="KEGG" id="ssan:NX02_03795"/>
<reference evidence="1 2" key="1">
    <citation type="submission" date="2013-07" db="EMBL/GenBank/DDBJ databases">
        <title>Completed genome of Sphingomonas sanxanigenens NX02.</title>
        <authorList>
            <person name="Ma T."/>
            <person name="Huang H."/>
            <person name="Wu M."/>
            <person name="Li X."/>
            <person name="Li G."/>
        </authorList>
    </citation>
    <scope>NUCLEOTIDE SEQUENCE [LARGE SCALE GENOMIC DNA]</scope>
    <source>
        <strain evidence="1 2">NX02</strain>
    </source>
</reference>
<dbReference type="OrthoDB" id="9790161at2"/>
<proteinExistence type="predicted"/>